<organism evidence="1 2">
    <name type="scientific">Calothrix parasitica NIES-267</name>
    <dbReference type="NCBI Taxonomy" id="1973488"/>
    <lineage>
        <taxon>Bacteria</taxon>
        <taxon>Bacillati</taxon>
        <taxon>Cyanobacteriota</taxon>
        <taxon>Cyanophyceae</taxon>
        <taxon>Nostocales</taxon>
        <taxon>Calotrichaceae</taxon>
        <taxon>Calothrix</taxon>
    </lineage>
</organism>
<gene>
    <name evidence="1" type="ORF">NIES267_07940</name>
</gene>
<name>A0A1Z4LJN9_9CYAN</name>
<proteinExistence type="predicted"/>
<sequence>MFSLIDSQNSTTNDTAVVQRLARAIALSDGEFSLLLACCNSADKQEEVFSVLKEFSMANIRKVILSSKSETLFTNIASLLDSNHPDALVVRGLESVEAINQLIISTNLMRDEFGKQFKFPLVLFVNEDILRKLIRLAPDLKDWAASTFRFQNALHRELVSC</sequence>
<protein>
    <submittedName>
        <fullName evidence="1">WD-repeat protein</fullName>
    </submittedName>
</protein>
<dbReference type="OrthoDB" id="484836at2"/>
<evidence type="ECO:0000313" key="1">
    <source>
        <dbReference type="EMBL" id="BAY81318.1"/>
    </source>
</evidence>
<accession>A0A1Z4LJN9</accession>
<dbReference type="AlphaFoldDB" id="A0A1Z4LJN9"/>
<dbReference type="Proteomes" id="UP000218418">
    <property type="component" value="Chromosome"/>
</dbReference>
<dbReference type="EMBL" id="AP018227">
    <property type="protein sequence ID" value="BAY81318.1"/>
    <property type="molecule type" value="Genomic_DNA"/>
</dbReference>
<reference evidence="1 2" key="1">
    <citation type="submission" date="2017-06" db="EMBL/GenBank/DDBJ databases">
        <title>Genome sequencing of cyanobaciteial culture collection at National Institute for Environmental Studies (NIES).</title>
        <authorList>
            <person name="Hirose Y."/>
            <person name="Shimura Y."/>
            <person name="Fujisawa T."/>
            <person name="Nakamura Y."/>
            <person name="Kawachi M."/>
        </authorList>
    </citation>
    <scope>NUCLEOTIDE SEQUENCE [LARGE SCALE GENOMIC DNA]</scope>
    <source>
        <strain evidence="1 2">NIES-267</strain>
    </source>
</reference>
<evidence type="ECO:0000313" key="2">
    <source>
        <dbReference type="Proteomes" id="UP000218418"/>
    </source>
</evidence>
<keyword evidence="2" id="KW-1185">Reference proteome</keyword>